<gene>
    <name evidence="1" type="ORF">SAMN04487943_101622</name>
</gene>
<evidence type="ECO:0000313" key="2">
    <source>
        <dbReference type="Proteomes" id="UP000198565"/>
    </source>
</evidence>
<dbReference type="Proteomes" id="UP000198565">
    <property type="component" value="Unassembled WGS sequence"/>
</dbReference>
<dbReference type="OrthoDB" id="9815173at2"/>
<dbReference type="RefSeq" id="WP_091480943.1">
    <property type="nucleotide sequence ID" value="NZ_FOTR01000001.1"/>
</dbReference>
<sequence length="115" mass="13116">MAKVEGWNSILMEESAFLLKQFEQPVTPMILEDTNAYVPLDLDVSSFDNSNTKKEGIGRTYKGCDGYAPNFCYLGQEGYVVNVELREGQTHAQKTPTSFFEMLFTIPSRLRIFLF</sequence>
<dbReference type="AlphaFoldDB" id="A0A1I4HT49"/>
<protein>
    <recommendedName>
        <fullName evidence="3">Transposase DDE domain-containing protein</fullName>
    </recommendedName>
</protein>
<evidence type="ECO:0000313" key="1">
    <source>
        <dbReference type="EMBL" id="SFL45204.1"/>
    </source>
</evidence>
<proteinExistence type="predicted"/>
<dbReference type="STRING" id="334253.SAMN04487943_101622"/>
<reference evidence="2" key="1">
    <citation type="submission" date="2016-10" db="EMBL/GenBank/DDBJ databases">
        <authorList>
            <person name="Varghese N."/>
            <person name="Submissions S."/>
        </authorList>
    </citation>
    <scope>NUCLEOTIDE SEQUENCE [LARGE SCALE GENOMIC DNA]</scope>
    <source>
        <strain evidence="2">CGMCC 1.4250</strain>
    </source>
</reference>
<name>A0A1I4HT49_9BACI</name>
<organism evidence="1 2">
    <name type="scientific">Gracilibacillus orientalis</name>
    <dbReference type="NCBI Taxonomy" id="334253"/>
    <lineage>
        <taxon>Bacteria</taxon>
        <taxon>Bacillati</taxon>
        <taxon>Bacillota</taxon>
        <taxon>Bacilli</taxon>
        <taxon>Bacillales</taxon>
        <taxon>Bacillaceae</taxon>
        <taxon>Gracilibacillus</taxon>
    </lineage>
</organism>
<keyword evidence="2" id="KW-1185">Reference proteome</keyword>
<evidence type="ECO:0008006" key="3">
    <source>
        <dbReference type="Google" id="ProtNLM"/>
    </source>
</evidence>
<accession>A0A1I4HT49</accession>
<dbReference type="EMBL" id="FOTR01000001">
    <property type="protein sequence ID" value="SFL45204.1"/>
    <property type="molecule type" value="Genomic_DNA"/>
</dbReference>